<dbReference type="InterPro" id="IPR002543">
    <property type="entry name" value="FtsK_dom"/>
</dbReference>
<reference evidence="12 13" key="1">
    <citation type="journal article" date="2017" name="PLoS ONE">
        <title>Development of a real-time PCR for detection of Staphylococcus pseudintermedius using a novel automated comparison of whole-genome sequences.</title>
        <authorList>
            <person name="Verstappen K.M."/>
            <person name="Huijbregts L."/>
            <person name="Spaninks M."/>
            <person name="Wagenaar J.A."/>
            <person name="Fluit A.C."/>
            <person name="Duim B."/>
        </authorList>
    </citation>
    <scope>NUCLEOTIDE SEQUENCE [LARGE SCALE GENOMIC DNA]</scope>
    <source>
        <strain evidence="12 13">215070706401-1</strain>
    </source>
</reference>
<accession>A0A2A4GWA4</accession>
<dbReference type="Gene3D" id="1.10.10.10">
    <property type="entry name" value="Winged helix-like DNA-binding domain superfamily/Winged helix DNA-binding domain"/>
    <property type="match status" value="1"/>
</dbReference>
<comment type="caution">
    <text evidence="12">The sequence shown here is derived from an EMBL/GenBank/DDBJ whole genome shotgun (WGS) entry which is preliminary data.</text>
</comment>
<organism evidence="12 13">
    <name type="scientific">Staphylococcus delphini</name>
    <dbReference type="NCBI Taxonomy" id="53344"/>
    <lineage>
        <taxon>Bacteria</taxon>
        <taxon>Bacillati</taxon>
        <taxon>Bacillota</taxon>
        <taxon>Bacilli</taxon>
        <taxon>Bacillales</taxon>
        <taxon>Staphylococcaceae</taxon>
        <taxon>Staphylococcus</taxon>
        <taxon>Staphylococcus intermedius group</taxon>
    </lineage>
</organism>
<gene>
    <name evidence="12" type="ORF">B5C08_08985</name>
</gene>
<dbReference type="CDD" id="cd03493">
    <property type="entry name" value="SQR_QFR_TM"/>
    <property type="match status" value="1"/>
</dbReference>
<dbReference type="PANTHER" id="PTHR22683">
    <property type="entry name" value="SPORULATION PROTEIN RELATED"/>
    <property type="match status" value="1"/>
</dbReference>
<dbReference type="SUPFAM" id="SSF52540">
    <property type="entry name" value="P-loop containing nucleoside triphosphate hydrolases"/>
    <property type="match status" value="1"/>
</dbReference>
<dbReference type="InterPro" id="IPR041027">
    <property type="entry name" value="FtsK_alpha"/>
</dbReference>
<feature type="transmembrane region" description="Helical" evidence="10">
    <location>
        <begin position="30"/>
        <end position="54"/>
    </location>
</feature>
<evidence type="ECO:0000256" key="8">
    <source>
        <dbReference type="PROSITE-ProRule" id="PRU00289"/>
    </source>
</evidence>
<dbReference type="InterPro" id="IPR036259">
    <property type="entry name" value="MFS_trans_sf"/>
</dbReference>
<dbReference type="AlphaFoldDB" id="A0A2A4GWA4"/>
<dbReference type="SUPFAM" id="SSF46785">
    <property type="entry name" value="Winged helix' DNA-binding domain"/>
    <property type="match status" value="1"/>
</dbReference>
<name>A0A2A4GWA4_9STAP</name>
<dbReference type="SUPFAM" id="SSF103473">
    <property type="entry name" value="MFS general substrate transporter"/>
    <property type="match status" value="1"/>
</dbReference>
<feature type="compositionally biased region" description="Polar residues" evidence="9">
    <location>
        <begin position="267"/>
        <end position="288"/>
    </location>
</feature>
<keyword evidence="12" id="KW-0132">Cell division</keyword>
<feature type="compositionally biased region" description="Basic residues" evidence="9">
    <location>
        <begin position="1"/>
        <end position="21"/>
    </location>
</feature>
<feature type="domain" description="FtsK" evidence="11">
    <location>
        <begin position="456"/>
        <end position="652"/>
    </location>
</feature>
<dbReference type="InterPro" id="IPR036388">
    <property type="entry name" value="WH-like_DNA-bd_sf"/>
</dbReference>
<feature type="transmembrane region" description="Helical" evidence="10">
    <location>
        <begin position="94"/>
        <end position="112"/>
    </location>
</feature>
<keyword evidence="12" id="KW-0131">Cell cycle</keyword>
<dbReference type="PANTHER" id="PTHR22683:SF41">
    <property type="entry name" value="DNA TRANSLOCASE FTSK"/>
    <property type="match status" value="1"/>
</dbReference>
<dbReference type="GO" id="GO:0003677">
    <property type="term" value="F:DNA binding"/>
    <property type="evidence" value="ECO:0007669"/>
    <property type="project" value="UniProtKB-KW"/>
</dbReference>
<dbReference type="PROSITE" id="PS50901">
    <property type="entry name" value="FTSK"/>
    <property type="match status" value="1"/>
</dbReference>
<comment type="similarity">
    <text evidence="2">Belongs to the FtsK/SpoIIIE/SftA family.</text>
</comment>
<feature type="compositionally biased region" description="Acidic residues" evidence="9">
    <location>
        <begin position="238"/>
        <end position="250"/>
    </location>
</feature>
<dbReference type="Gene3D" id="3.30.980.40">
    <property type="match status" value="1"/>
</dbReference>
<evidence type="ECO:0000259" key="11">
    <source>
        <dbReference type="PROSITE" id="PS50901"/>
    </source>
</evidence>
<evidence type="ECO:0000256" key="1">
    <source>
        <dbReference type="ARBA" id="ARBA00004141"/>
    </source>
</evidence>
<dbReference type="Gene3D" id="3.40.50.300">
    <property type="entry name" value="P-loop containing nucleotide triphosphate hydrolases"/>
    <property type="match status" value="1"/>
</dbReference>
<keyword evidence="4" id="KW-0159">Chromosome partition</keyword>
<evidence type="ECO:0000313" key="13">
    <source>
        <dbReference type="Proteomes" id="UP000218335"/>
    </source>
</evidence>
<dbReference type="InterPro" id="IPR027417">
    <property type="entry name" value="P-loop_NTPase"/>
</dbReference>
<feature type="transmembrane region" description="Helical" evidence="10">
    <location>
        <begin position="147"/>
        <end position="177"/>
    </location>
</feature>
<dbReference type="GO" id="GO:0051301">
    <property type="term" value="P:cell division"/>
    <property type="evidence" value="ECO:0007669"/>
    <property type="project" value="UniProtKB-KW"/>
</dbReference>
<feature type="transmembrane region" description="Helical" evidence="10">
    <location>
        <begin position="60"/>
        <end position="82"/>
    </location>
</feature>
<dbReference type="Proteomes" id="UP000218335">
    <property type="component" value="Unassembled WGS sequence"/>
</dbReference>
<proteinExistence type="inferred from homology"/>
<dbReference type="SMART" id="SM00843">
    <property type="entry name" value="Ftsk_gamma"/>
    <property type="match status" value="1"/>
</dbReference>
<evidence type="ECO:0000256" key="5">
    <source>
        <dbReference type="ARBA" id="ARBA00022840"/>
    </source>
</evidence>
<keyword evidence="10" id="KW-0812">Transmembrane</keyword>
<dbReference type="EMBL" id="MWUU01000011">
    <property type="protein sequence ID" value="PCF54600.1"/>
    <property type="molecule type" value="Genomic_DNA"/>
</dbReference>
<keyword evidence="3 8" id="KW-0547">Nucleotide-binding</keyword>
<dbReference type="GO" id="GO:0005524">
    <property type="term" value="F:ATP binding"/>
    <property type="evidence" value="ECO:0007669"/>
    <property type="project" value="UniProtKB-UniRule"/>
</dbReference>
<dbReference type="InterPro" id="IPR036390">
    <property type="entry name" value="WH_DNA-bd_sf"/>
</dbReference>
<keyword evidence="6" id="KW-0238">DNA-binding</keyword>
<dbReference type="Pfam" id="PF09397">
    <property type="entry name" value="FtsK_gamma"/>
    <property type="match status" value="1"/>
</dbReference>
<evidence type="ECO:0000256" key="9">
    <source>
        <dbReference type="SAM" id="MobiDB-lite"/>
    </source>
</evidence>
<comment type="subcellular location">
    <subcellularLocation>
        <location evidence="1">Membrane</location>
        <topology evidence="1">Multi-pass membrane protein</topology>
    </subcellularLocation>
</comment>
<feature type="region of interest" description="Disordered" evidence="9">
    <location>
        <begin position="200"/>
        <end position="313"/>
    </location>
</feature>
<sequence length="792" mass="87909">MAQTKKRKSQTTRNRKRTSKKKQNDTPMRFILAIVMVIVIMLGVFQLGLVGIAIDSFFNYLFGLTRYLTYFLLLLAIGFIAYNGKLPKTRRLTGSIVLQIALLFVAQLYFMATGGMRAKREPVLSYVFQSYDATEHMQFGGGLFGFYLMHVLLPLISLAGVVLLTLVLLVSSGILLLKKRHRDVAKVWLEQFKQSTASSYEKVKAHQSERRMTRQEKKEQKRLEREQQRAAEPKDVSDFPEVDIPEDEPTDYPSIPIFGHKSVEVDTPSQPVQKDSAQPAQPTSTQSEMPKRHKAKTETHSEVEESGSEGSITDAGAAENQQYEIPPLSLLNEPKRQQTTSKAEVQRKGKLLETTLKNFGVDAKVTQIKIGPAVTQYEVQPAQGVKVSRIVNLHNDIALALAAKDIRIEAPIPGKSAVGIEVPNQKVAIVTLKEVLDEKFPAKNKLEVALGRDISGEPITAELNKMPHLLVAGSTGSGKSVCINGIITSILLNAKPHEVKLMMIDPKMVELNVYNGIPHLLTPVVTNPHKAAQALEKVVAEMERRYDLFQHSGTRNIEGYNDFITRKNKELGEKEALLPYIVVIVDELADLMMVAGKDVETAITRITQMARAAGIHLIIATQRPSVDVITGLIKNNIPSRIAFAVSSQTDSRTIIDSGGAEKLLGKGDMLFIKNGGSTRTRVQGAFLSDQEVQTIVDYVVAQQKANYVKEMEPDAVTEGSTASESDDPLYKEAYLFVLEQQKASTSLLQRQFRIGYNRASRIMDDLERNQVIGPQKGSKPRQILVDLNDGEV</sequence>
<protein>
    <submittedName>
        <fullName evidence="12">Cell division protein FtsK</fullName>
    </submittedName>
</protein>
<evidence type="ECO:0000313" key="12">
    <source>
        <dbReference type="EMBL" id="PCF54600.1"/>
    </source>
</evidence>
<feature type="region of interest" description="Disordered" evidence="9">
    <location>
        <begin position="325"/>
        <end position="346"/>
    </location>
</feature>
<dbReference type="InterPro" id="IPR003593">
    <property type="entry name" value="AAA+_ATPase"/>
</dbReference>
<dbReference type="GO" id="GO:0007059">
    <property type="term" value="P:chromosome segregation"/>
    <property type="evidence" value="ECO:0007669"/>
    <property type="project" value="UniProtKB-KW"/>
</dbReference>
<evidence type="ECO:0000256" key="3">
    <source>
        <dbReference type="ARBA" id="ARBA00022741"/>
    </source>
</evidence>
<evidence type="ECO:0000256" key="2">
    <source>
        <dbReference type="ARBA" id="ARBA00006474"/>
    </source>
</evidence>
<dbReference type="Pfam" id="PF01580">
    <property type="entry name" value="FtsK_SpoIIIE"/>
    <property type="match status" value="1"/>
</dbReference>
<dbReference type="InterPro" id="IPR050206">
    <property type="entry name" value="FtsK/SpoIIIE/SftA"/>
</dbReference>
<comment type="function">
    <text evidence="7">Essential cell division protein that coordinates cell division and chromosome segregation. The N-terminus is involved in assembly of the cell-division machinery. The C-terminus functions as a DNA motor that moves dsDNA in an ATP-dependent manner towards the dif recombination site, which is located within the replication terminus region. Required for activation of the Xer recombinase, allowing activation of chromosome unlinking by recombination.</text>
</comment>
<keyword evidence="5 8" id="KW-0067">ATP-binding</keyword>
<evidence type="ECO:0000256" key="4">
    <source>
        <dbReference type="ARBA" id="ARBA00022829"/>
    </source>
</evidence>
<evidence type="ECO:0000256" key="7">
    <source>
        <dbReference type="ARBA" id="ARBA00024986"/>
    </source>
</evidence>
<dbReference type="GO" id="GO:0016020">
    <property type="term" value="C:membrane"/>
    <property type="evidence" value="ECO:0007669"/>
    <property type="project" value="UniProtKB-SubCell"/>
</dbReference>
<feature type="region of interest" description="Disordered" evidence="9">
    <location>
        <begin position="1"/>
        <end position="23"/>
    </location>
</feature>
<keyword evidence="10" id="KW-0472">Membrane</keyword>
<dbReference type="SMART" id="SM00382">
    <property type="entry name" value="AAA"/>
    <property type="match status" value="1"/>
</dbReference>
<dbReference type="RefSeq" id="WP_096593213.1">
    <property type="nucleotide sequence ID" value="NZ_MWUU01000011.1"/>
</dbReference>
<keyword evidence="10" id="KW-1133">Transmembrane helix</keyword>
<dbReference type="Pfam" id="PF17854">
    <property type="entry name" value="FtsK_alpha"/>
    <property type="match status" value="1"/>
</dbReference>
<dbReference type="InterPro" id="IPR018541">
    <property type="entry name" value="Ftsk_gamma"/>
</dbReference>
<evidence type="ECO:0000256" key="6">
    <source>
        <dbReference type="ARBA" id="ARBA00023125"/>
    </source>
</evidence>
<feature type="binding site" evidence="8">
    <location>
        <begin position="473"/>
        <end position="480"/>
    </location>
    <ligand>
        <name>ATP</name>
        <dbReference type="ChEBI" id="CHEBI:30616"/>
    </ligand>
</feature>
<evidence type="ECO:0000256" key="10">
    <source>
        <dbReference type="SAM" id="Phobius"/>
    </source>
</evidence>
<feature type="compositionally biased region" description="Basic and acidic residues" evidence="9">
    <location>
        <begin position="201"/>
        <end position="237"/>
    </location>
</feature>